<dbReference type="AlphaFoldDB" id="A0A438DI29"/>
<comment type="caution">
    <text evidence="6">The sequence shown here is derived from an EMBL/GenBank/DDBJ whole genome shotgun (WGS) entry which is preliminary data.</text>
</comment>
<dbReference type="InterPro" id="IPR036390">
    <property type="entry name" value="WH_DNA-bd_sf"/>
</dbReference>
<evidence type="ECO:0000313" key="7">
    <source>
        <dbReference type="Proteomes" id="UP000288805"/>
    </source>
</evidence>
<dbReference type="GO" id="GO:0006334">
    <property type="term" value="P:nucleosome assembly"/>
    <property type="evidence" value="ECO:0007669"/>
    <property type="project" value="InterPro"/>
</dbReference>
<gene>
    <name evidence="6" type="primary">HMGIY2_0</name>
    <name evidence="6" type="ORF">CK203_085896</name>
</gene>
<feature type="region of interest" description="Disordered" evidence="4">
    <location>
        <begin position="193"/>
        <end position="265"/>
    </location>
</feature>
<dbReference type="FunFam" id="1.10.10.10:FF:001280">
    <property type="entry name" value="Uncharacterized protein"/>
    <property type="match status" value="1"/>
</dbReference>
<feature type="region of interest" description="Disordered" evidence="4">
    <location>
        <begin position="1"/>
        <end position="47"/>
    </location>
</feature>
<evidence type="ECO:0000259" key="5">
    <source>
        <dbReference type="PROSITE" id="PS51504"/>
    </source>
</evidence>
<keyword evidence="2" id="KW-0238">DNA-binding</keyword>
<feature type="compositionally biased region" description="Basic and acidic residues" evidence="4">
    <location>
        <begin position="26"/>
        <end position="47"/>
    </location>
</feature>
<sequence>MGRVAAAEGGLQRKTNRRKRTGKGRKAGDERSGKRETGRVWSRAEEKEKRRDLGGEFCSLLGISLENKRRNPDQGGTRGSLHHVHYEVSKITVRTFAWDRLEFFFPPIFSLVVSVKGAWPCMATSCRYPQPPSSILQHLEMTMAAIEALNDKSGSSKSSISKHIESAHGGLPADHSTLLVHHINRMQQNGNPVMVRNHCMKPDPNAPPRKGRSRPPEPEVPFPPGTVLTPPRPRCHPLKPRNPFALVSPPKKASSGSGKPRGRPP</sequence>
<dbReference type="InterPro" id="IPR005818">
    <property type="entry name" value="Histone_H1/H5_H15"/>
</dbReference>
<dbReference type="Proteomes" id="UP000288805">
    <property type="component" value="Unassembled WGS sequence"/>
</dbReference>
<dbReference type="PANTHER" id="PTHR11467:SF103">
    <property type="entry name" value="HMG-Y-RELATED PROTEIN A"/>
    <property type="match status" value="1"/>
</dbReference>
<dbReference type="GO" id="GO:0005634">
    <property type="term" value="C:nucleus"/>
    <property type="evidence" value="ECO:0007669"/>
    <property type="project" value="UniProtKB-SubCell"/>
</dbReference>
<accession>A0A438DI29</accession>
<dbReference type="GO" id="GO:0000786">
    <property type="term" value="C:nucleosome"/>
    <property type="evidence" value="ECO:0007669"/>
    <property type="project" value="InterPro"/>
</dbReference>
<organism evidence="6 7">
    <name type="scientific">Vitis vinifera</name>
    <name type="common">Grape</name>
    <dbReference type="NCBI Taxonomy" id="29760"/>
    <lineage>
        <taxon>Eukaryota</taxon>
        <taxon>Viridiplantae</taxon>
        <taxon>Streptophyta</taxon>
        <taxon>Embryophyta</taxon>
        <taxon>Tracheophyta</taxon>
        <taxon>Spermatophyta</taxon>
        <taxon>Magnoliopsida</taxon>
        <taxon>eudicotyledons</taxon>
        <taxon>Gunneridae</taxon>
        <taxon>Pentapetalae</taxon>
        <taxon>rosids</taxon>
        <taxon>Vitales</taxon>
        <taxon>Vitaceae</taxon>
        <taxon>Viteae</taxon>
        <taxon>Vitis</taxon>
    </lineage>
</organism>
<dbReference type="PRINTS" id="PR00929">
    <property type="entry name" value="ATHOOK"/>
</dbReference>
<dbReference type="InterPro" id="IPR036388">
    <property type="entry name" value="WH-like_DNA-bd_sf"/>
</dbReference>
<dbReference type="SMART" id="SM00526">
    <property type="entry name" value="H15"/>
    <property type="match status" value="1"/>
</dbReference>
<comment type="subcellular location">
    <subcellularLocation>
        <location evidence="1">Nucleus</location>
    </subcellularLocation>
</comment>
<proteinExistence type="predicted"/>
<evidence type="ECO:0000256" key="4">
    <source>
        <dbReference type="SAM" id="MobiDB-lite"/>
    </source>
</evidence>
<feature type="compositionally biased region" description="Basic residues" evidence="4">
    <location>
        <begin position="14"/>
        <end position="25"/>
    </location>
</feature>
<evidence type="ECO:0000256" key="2">
    <source>
        <dbReference type="ARBA" id="ARBA00023125"/>
    </source>
</evidence>
<keyword evidence="3" id="KW-0539">Nucleus</keyword>
<dbReference type="GO" id="GO:0003677">
    <property type="term" value="F:DNA binding"/>
    <property type="evidence" value="ECO:0007669"/>
    <property type="project" value="UniProtKB-KW"/>
</dbReference>
<name>A0A438DI29_VITVI</name>
<dbReference type="SUPFAM" id="SSF46785">
    <property type="entry name" value="Winged helix' DNA-binding domain"/>
    <property type="match status" value="1"/>
</dbReference>
<feature type="domain" description="H15" evidence="5">
    <location>
        <begin position="131"/>
        <end position="204"/>
    </location>
</feature>
<evidence type="ECO:0000313" key="6">
    <source>
        <dbReference type="EMBL" id="RVW35132.1"/>
    </source>
</evidence>
<dbReference type="EMBL" id="QGNW01001614">
    <property type="protein sequence ID" value="RVW35132.1"/>
    <property type="molecule type" value="Genomic_DNA"/>
</dbReference>
<evidence type="ECO:0000256" key="3">
    <source>
        <dbReference type="ARBA" id="ARBA00023242"/>
    </source>
</evidence>
<dbReference type="Gene3D" id="1.10.10.10">
    <property type="entry name" value="Winged helix-like DNA-binding domain superfamily/Winged helix DNA-binding domain"/>
    <property type="match status" value="1"/>
</dbReference>
<dbReference type="Pfam" id="PF00538">
    <property type="entry name" value="Linker_histone"/>
    <property type="match status" value="1"/>
</dbReference>
<dbReference type="InterPro" id="IPR017956">
    <property type="entry name" value="AT_hook_DNA-bd_motif"/>
</dbReference>
<evidence type="ECO:0000256" key="1">
    <source>
        <dbReference type="ARBA" id="ARBA00004123"/>
    </source>
</evidence>
<reference evidence="6 7" key="1">
    <citation type="journal article" date="2018" name="PLoS Genet.">
        <title>Population sequencing reveals clonal diversity and ancestral inbreeding in the grapevine cultivar Chardonnay.</title>
        <authorList>
            <person name="Roach M.J."/>
            <person name="Johnson D.L."/>
            <person name="Bohlmann J."/>
            <person name="van Vuuren H.J."/>
            <person name="Jones S.J."/>
            <person name="Pretorius I.S."/>
            <person name="Schmidt S.A."/>
            <person name="Borneman A.R."/>
        </authorList>
    </citation>
    <scope>NUCLEOTIDE SEQUENCE [LARGE SCALE GENOMIC DNA]</scope>
    <source>
        <strain evidence="7">cv. Chardonnay</strain>
        <tissue evidence="6">Leaf</tissue>
    </source>
</reference>
<dbReference type="PROSITE" id="PS51504">
    <property type="entry name" value="H15"/>
    <property type="match status" value="1"/>
</dbReference>
<protein>
    <submittedName>
        <fullName evidence="6">HMG-Y-related protein A</fullName>
    </submittedName>
</protein>
<feature type="compositionally biased region" description="Low complexity" evidence="4">
    <location>
        <begin position="248"/>
        <end position="258"/>
    </location>
</feature>
<dbReference type="PANTHER" id="PTHR11467">
    <property type="entry name" value="HISTONE H1"/>
    <property type="match status" value="1"/>
</dbReference>